<evidence type="ECO:0000313" key="2">
    <source>
        <dbReference type="Proteomes" id="UP000023703"/>
    </source>
</evidence>
<keyword evidence="2" id="KW-1185">Reference proteome</keyword>
<organism evidence="1 2">
    <name type="scientific">Corynebacterium glyciniphilum AJ 3170</name>
    <dbReference type="NCBI Taxonomy" id="1404245"/>
    <lineage>
        <taxon>Bacteria</taxon>
        <taxon>Bacillati</taxon>
        <taxon>Actinomycetota</taxon>
        <taxon>Actinomycetes</taxon>
        <taxon>Mycobacteriales</taxon>
        <taxon>Corynebacteriaceae</taxon>
        <taxon>Corynebacterium</taxon>
    </lineage>
</organism>
<dbReference type="HOGENOM" id="CLU_2218652_0_0_11"/>
<gene>
    <name evidence="1" type="ORF">CGLY_16660</name>
</gene>
<dbReference type="Proteomes" id="UP000023703">
    <property type="component" value="Plasmid pCgly1"/>
</dbReference>
<sequence length="106" mass="11606">MLGEGKGSTRSVRMSARGPERAFLAVANSWVPERYCLEGYRRHPGGGGAVRMPAGKILATRRGCGVTAMRRGVYSWAGFLHEVRVVGSASVIRAATWVALFYMCWQ</sequence>
<protein>
    <submittedName>
        <fullName evidence="1">Uncharacterized protein</fullName>
    </submittedName>
</protein>
<keyword evidence="1" id="KW-0614">Plasmid</keyword>
<dbReference type="AlphaFoldDB" id="X5EE90"/>
<reference evidence="1 2" key="1">
    <citation type="journal article" date="2015" name="Int. J. Syst. Evol. Microbiol.">
        <title>Revisiting Corynebacterium glyciniphilum (ex Kubota et al., 1972) sp. nov., nom. rev., isolated from putrefied banana.</title>
        <authorList>
            <person name="Al-Dilaimi A."/>
            <person name="Bednarz H."/>
            <person name="Lomker A."/>
            <person name="Niehaus K."/>
            <person name="Kalinowski J."/>
            <person name="Ruckert C."/>
        </authorList>
    </citation>
    <scope>NUCLEOTIDE SEQUENCE [LARGE SCALE GENOMIC DNA]</scope>
    <source>
        <strain evidence="1">AJ 3170</strain>
        <plasmid evidence="2">Plasmid pCgly1</plasmid>
    </source>
</reference>
<dbReference type="EMBL" id="CP006843">
    <property type="protein sequence ID" value="AHW65705.1"/>
    <property type="molecule type" value="Genomic_DNA"/>
</dbReference>
<evidence type="ECO:0000313" key="1">
    <source>
        <dbReference type="EMBL" id="AHW65705.1"/>
    </source>
</evidence>
<dbReference type="KEGG" id="cgy:CGLY_16660"/>
<name>X5EE90_9CORY</name>
<geneLocation type="plasmid" evidence="1 2">
    <name>pCgly1</name>
</geneLocation>
<accession>X5EE90</accession>
<proteinExistence type="predicted"/>